<feature type="transmembrane region" description="Helical" evidence="2">
    <location>
        <begin position="141"/>
        <end position="164"/>
    </location>
</feature>
<comment type="caution">
    <text evidence="3">The sequence shown here is derived from an EMBL/GenBank/DDBJ whole genome shotgun (WGS) entry which is preliminary data.</text>
</comment>
<dbReference type="AlphaFoldDB" id="A0A927AZT7"/>
<keyword evidence="2" id="KW-1133">Transmembrane helix</keyword>
<feature type="transmembrane region" description="Helical" evidence="2">
    <location>
        <begin position="170"/>
        <end position="188"/>
    </location>
</feature>
<evidence type="ECO:0000256" key="1">
    <source>
        <dbReference type="SAM" id="MobiDB-lite"/>
    </source>
</evidence>
<keyword evidence="2" id="KW-0472">Membrane</keyword>
<evidence type="ECO:0000256" key="2">
    <source>
        <dbReference type="SAM" id="Phobius"/>
    </source>
</evidence>
<evidence type="ECO:0000313" key="4">
    <source>
        <dbReference type="Proteomes" id="UP000653797"/>
    </source>
</evidence>
<keyword evidence="2" id="KW-0812">Transmembrane</keyword>
<protein>
    <submittedName>
        <fullName evidence="3">Uncharacterized protein</fullName>
    </submittedName>
</protein>
<reference evidence="3" key="1">
    <citation type="submission" date="2020-09" db="EMBL/GenBank/DDBJ databases">
        <authorList>
            <person name="Kim M.K."/>
        </authorList>
    </citation>
    <scope>NUCLEOTIDE SEQUENCE</scope>
    <source>
        <strain evidence="3">BT704</strain>
    </source>
</reference>
<feature type="region of interest" description="Disordered" evidence="1">
    <location>
        <begin position="24"/>
        <end position="50"/>
    </location>
</feature>
<organism evidence="3 4">
    <name type="scientific">Spirosoma validum</name>
    <dbReference type="NCBI Taxonomy" id="2771355"/>
    <lineage>
        <taxon>Bacteria</taxon>
        <taxon>Pseudomonadati</taxon>
        <taxon>Bacteroidota</taxon>
        <taxon>Cytophagia</taxon>
        <taxon>Cytophagales</taxon>
        <taxon>Cytophagaceae</taxon>
        <taxon>Spirosoma</taxon>
    </lineage>
</organism>
<evidence type="ECO:0000313" key="3">
    <source>
        <dbReference type="EMBL" id="MBD2752790.1"/>
    </source>
</evidence>
<gene>
    <name evidence="3" type="ORF">IC230_07815</name>
</gene>
<proteinExistence type="predicted"/>
<name>A0A927AZT7_9BACT</name>
<accession>A0A927AZT7</accession>
<dbReference type="Proteomes" id="UP000653797">
    <property type="component" value="Unassembled WGS sequence"/>
</dbReference>
<keyword evidence="4" id="KW-1185">Reference proteome</keyword>
<dbReference type="EMBL" id="JACXAA010000002">
    <property type="protein sequence ID" value="MBD2752790.1"/>
    <property type="molecule type" value="Genomic_DNA"/>
</dbReference>
<sequence>MIALFAACSRPVAYLQPSAREHFTTTSAKSQNVTKAPTSVSTETPAPAISATSAEQLSQAKVALDQVDAMVRNDSKLASNKTVQKRLNRIRTLMSTTSAKASLTPNATNGPRKMNLVERLVVKKMNKKISKQLAPANPDKAMAITGVLALGAVLVLGGLLVTLLTTGTGVTIGVIMIVAGLVCLLIGLL</sequence>